<reference evidence="1" key="1">
    <citation type="journal article" date="2014" name="Int. J. Syst. Evol. Microbiol.">
        <title>Complete genome sequence of Corynebacterium casei LMG S-19264T (=DSM 44701T), isolated from a smear-ripened cheese.</title>
        <authorList>
            <consortium name="US DOE Joint Genome Institute (JGI-PGF)"/>
            <person name="Walter F."/>
            <person name="Albersmeier A."/>
            <person name="Kalinowski J."/>
            <person name="Ruckert C."/>
        </authorList>
    </citation>
    <scope>NUCLEOTIDE SEQUENCE</scope>
    <source>
        <strain evidence="1">JCM 31311</strain>
    </source>
</reference>
<evidence type="ECO:0000313" key="1">
    <source>
        <dbReference type="EMBL" id="GGR19918.1"/>
    </source>
</evidence>
<name>A0A918CE91_9DEIO</name>
<gene>
    <name evidence="1" type="ORF">GCM10008957_35380</name>
</gene>
<dbReference type="EMBL" id="BMQL01000024">
    <property type="protein sequence ID" value="GGR19918.1"/>
    <property type="molecule type" value="Genomic_DNA"/>
</dbReference>
<organism evidence="1 2">
    <name type="scientific">Deinococcus ruber</name>
    <dbReference type="NCBI Taxonomy" id="1848197"/>
    <lineage>
        <taxon>Bacteria</taxon>
        <taxon>Thermotogati</taxon>
        <taxon>Deinococcota</taxon>
        <taxon>Deinococci</taxon>
        <taxon>Deinococcales</taxon>
        <taxon>Deinococcaceae</taxon>
        <taxon>Deinococcus</taxon>
    </lineage>
</organism>
<dbReference type="Proteomes" id="UP000603865">
    <property type="component" value="Unassembled WGS sequence"/>
</dbReference>
<evidence type="ECO:0008006" key="3">
    <source>
        <dbReference type="Google" id="ProtNLM"/>
    </source>
</evidence>
<dbReference type="AlphaFoldDB" id="A0A918CE91"/>
<comment type="caution">
    <text evidence="1">The sequence shown here is derived from an EMBL/GenBank/DDBJ whole genome shotgun (WGS) entry which is preliminary data.</text>
</comment>
<accession>A0A918CE91</accession>
<proteinExistence type="predicted"/>
<reference evidence="1" key="2">
    <citation type="submission" date="2020-09" db="EMBL/GenBank/DDBJ databases">
        <authorList>
            <person name="Sun Q."/>
            <person name="Ohkuma M."/>
        </authorList>
    </citation>
    <scope>NUCLEOTIDE SEQUENCE</scope>
    <source>
        <strain evidence="1">JCM 31311</strain>
    </source>
</reference>
<sequence length="49" mass="5018">MILALDTNVLIDLWGNTAQGRVNAQVLTALSAGGCGAVQCTPNCMLNQG</sequence>
<protein>
    <recommendedName>
        <fullName evidence="3">PIN domain-containing protein</fullName>
    </recommendedName>
</protein>
<keyword evidence="2" id="KW-1185">Reference proteome</keyword>
<dbReference type="RefSeq" id="WP_189091837.1">
    <property type="nucleotide sequence ID" value="NZ_BMQL01000024.1"/>
</dbReference>
<evidence type="ECO:0000313" key="2">
    <source>
        <dbReference type="Proteomes" id="UP000603865"/>
    </source>
</evidence>